<reference evidence="5 6" key="1">
    <citation type="journal article" date="2009" name="Stand. Genomic Sci.">
        <title>Complete genome sequence of Catenulispora acidiphila type strain (ID 139908).</title>
        <authorList>
            <person name="Copeland A."/>
            <person name="Lapidus A."/>
            <person name="Glavina Del Rio T."/>
            <person name="Nolan M."/>
            <person name="Lucas S."/>
            <person name="Chen F."/>
            <person name="Tice H."/>
            <person name="Cheng J.F."/>
            <person name="Bruce D."/>
            <person name="Goodwin L."/>
            <person name="Pitluck S."/>
            <person name="Mikhailova N."/>
            <person name="Pati A."/>
            <person name="Ivanova N."/>
            <person name="Mavromatis K."/>
            <person name="Chen A."/>
            <person name="Palaniappan K."/>
            <person name="Chain P."/>
            <person name="Land M."/>
            <person name="Hauser L."/>
            <person name="Chang Y.J."/>
            <person name="Jeffries C.D."/>
            <person name="Chertkov O."/>
            <person name="Brettin T."/>
            <person name="Detter J.C."/>
            <person name="Han C."/>
            <person name="Ali Z."/>
            <person name="Tindall B.J."/>
            <person name="Goker M."/>
            <person name="Bristow J."/>
            <person name="Eisen J.A."/>
            <person name="Markowitz V."/>
            <person name="Hugenholtz P."/>
            <person name="Kyrpides N.C."/>
            <person name="Klenk H.P."/>
        </authorList>
    </citation>
    <scope>NUCLEOTIDE SEQUENCE [LARGE SCALE GENOMIC DNA]</scope>
    <source>
        <strain evidence="6">DSM 44928 / JCM 14897 / NBRC 102108 / NRRL B-24433 / ID139908</strain>
    </source>
</reference>
<comment type="similarity">
    <text evidence="1 3">Belongs to the thiolase-like superfamily. Beta-ketoacyl-ACP synthases family.</text>
</comment>
<keyword evidence="6" id="KW-1185">Reference proteome</keyword>
<dbReference type="Pfam" id="PF00109">
    <property type="entry name" value="ketoacyl-synt"/>
    <property type="match status" value="1"/>
</dbReference>
<feature type="domain" description="Ketosynthase family 3 (KS3)" evidence="4">
    <location>
        <begin position="3"/>
        <end position="427"/>
    </location>
</feature>
<dbReference type="NCBIfam" id="NF005490">
    <property type="entry name" value="PRK07103.1"/>
    <property type="match status" value="1"/>
</dbReference>
<dbReference type="RefSeq" id="WP_012786814.1">
    <property type="nucleotide sequence ID" value="NC_013131.1"/>
</dbReference>
<dbReference type="InterPro" id="IPR014030">
    <property type="entry name" value="Ketoacyl_synth_N"/>
</dbReference>
<organism evidence="5 6">
    <name type="scientific">Catenulispora acidiphila (strain DSM 44928 / JCM 14897 / NBRC 102108 / NRRL B-24433 / ID139908)</name>
    <dbReference type="NCBI Taxonomy" id="479433"/>
    <lineage>
        <taxon>Bacteria</taxon>
        <taxon>Bacillati</taxon>
        <taxon>Actinomycetota</taxon>
        <taxon>Actinomycetes</taxon>
        <taxon>Catenulisporales</taxon>
        <taxon>Catenulisporaceae</taxon>
        <taxon>Catenulispora</taxon>
    </lineage>
</organism>
<gene>
    <name evidence="5" type="ordered locus">Caci_2603</name>
</gene>
<dbReference type="SMART" id="SM00825">
    <property type="entry name" value="PKS_KS"/>
    <property type="match status" value="1"/>
</dbReference>
<dbReference type="PANTHER" id="PTHR11712">
    <property type="entry name" value="POLYKETIDE SYNTHASE-RELATED"/>
    <property type="match status" value="1"/>
</dbReference>
<evidence type="ECO:0000256" key="2">
    <source>
        <dbReference type="ARBA" id="ARBA00022679"/>
    </source>
</evidence>
<dbReference type="InterPro" id="IPR000794">
    <property type="entry name" value="Beta-ketoacyl_synthase"/>
</dbReference>
<sequence length="428" mass="43338">MSAGPVLITGLGALTPIGADVPTFAAALREGQCGIQVVADPDAPDQRRLLAPLPDPGLAGMLDGVEGLDPVQHKRFLRIARRSPFPVRAALTAAAQAWQDAELAKAPAPRDRIGIVVGGHNLTGHYAFELYPTYVRQPAHVPPRFALQAQDTDHVGTISEALGIEGEGCTVGASSASGNAALIHAARLVQTGAVDVCLAVGALARLGPLEVRSLANLGVSALVDAACRPFDRRRSGFVPGEAAACVVVESQDSVVRRGIPTDAAVELAGAAMVLAGTSLSDPSLASEVRAMAGALARAGIGAERIEYVNAHATGTPAGDDVEVDALIEVFGAGAGAGDGDGATAAQPWVNATKALIGHCLSSAGVVEAVAAVVQMRGGFIHPNPALAEPVTAGLRLVGTSAQPAAVVYALSNSFGFGGFNSSVVLRRV</sequence>
<dbReference type="STRING" id="479433.Caci_2603"/>
<dbReference type="GO" id="GO:0005829">
    <property type="term" value="C:cytosol"/>
    <property type="evidence" value="ECO:0007669"/>
    <property type="project" value="TreeGrafter"/>
</dbReference>
<dbReference type="HOGENOM" id="CLU_000022_69_2_11"/>
<evidence type="ECO:0000313" key="5">
    <source>
        <dbReference type="EMBL" id="ACU71521.1"/>
    </source>
</evidence>
<proteinExistence type="inferred from homology"/>
<evidence type="ECO:0000313" key="6">
    <source>
        <dbReference type="Proteomes" id="UP000000851"/>
    </source>
</evidence>
<dbReference type="AlphaFoldDB" id="C7PXR8"/>
<dbReference type="InParanoid" id="C7PXR8"/>
<dbReference type="OrthoDB" id="9808669at2"/>
<dbReference type="KEGG" id="cai:Caci_2603"/>
<evidence type="ECO:0000256" key="3">
    <source>
        <dbReference type="RuleBase" id="RU003694"/>
    </source>
</evidence>
<accession>C7PXR8</accession>
<dbReference type="Gene3D" id="3.40.47.10">
    <property type="match status" value="2"/>
</dbReference>
<keyword evidence="2 3" id="KW-0808">Transferase</keyword>
<dbReference type="InterPro" id="IPR014031">
    <property type="entry name" value="Ketoacyl_synth_C"/>
</dbReference>
<dbReference type="SUPFAM" id="SSF53901">
    <property type="entry name" value="Thiolase-like"/>
    <property type="match status" value="2"/>
</dbReference>
<dbReference type="PROSITE" id="PS52004">
    <property type="entry name" value="KS3_2"/>
    <property type="match status" value="1"/>
</dbReference>
<dbReference type="InterPro" id="IPR020841">
    <property type="entry name" value="PKS_Beta-ketoAc_synthase_dom"/>
</dbReference>
<evidence type="ECO:0000259" key="4">
    <source>
        <dbReference type="PROSITE" id="PS52004"/>
    </source>
</evidence>
<evidence type="ECO:0000256" key="1">
    <source>
        <dbReference type="ARBA" id="ARBA00008467"/>
    </source>
</evidence>
<dbReference type="Proteomes" id="UP000000851">
    <property type="component" value="Chromosome"/>
</dbReference>
<dbReference type="Pfam" id="PF02801">
    <property type="entry name" value="Ketoacyl-synt_C"/>
    <property type="match status" value="1"/>
</dbReference>
<dbReference type="PANTHER" id="PTHR11712:SF336">
    <property type="entry name" value="3-OXOACYL-[ACYL-CARRIER-PROTEIN] SYNTHASE, MITOCHONDRIAL"/>
    <property type="match status" value="1"/>
</dbReference>
<dbReference type="GO" id="GO:0006633">
    <property type="term" value="P:fatty acid biosynthetic process"/>
    <property type="evidence" value="ECO:0007669"/>
    <property type="project" value="TreeGrafter"/>
</dbReference>
<protein>
    <submittedName>
        <fullName evidence="5">Beta-ketoacyl synthase</fullName>
    </submittedName>
</protein>
<dbReference type="InterPro" id="IPR016039">
    <property type="entry name" value="Thiolase-like"/>
</dbReference>
<name>C7PXR8_CATAD</name>
<dbReference type="eggNOG" id="COG0304">
    <property type="taxonomic scope" value="Bacteria"/>
</dbReference>
<dbReference type="GO" id="GO:0004315">
    <property type="term" value="F:3-oxoacyl-[acyl-carrier-protein] synthase activity"/>
    <property type="evidence" value="ECO:0007669"/>
    <property type="project" value="TreeGrafter"/>
</dbReference>
<dbReference type="EMBL" id="CP001700">
    <property type="protein sequence ID" value="ACU71521.1"/>
    <property type="molecule type" value="Genomic_DNA"/>
</dbReference>